<evidence type="ECO:0000256" key="1">
    <source>
        <dbReference type="SAM" id="MobiDB-lite"/>
    </source>
</evidence>
<keyword evidence="3" id="KW-1185">Reference proteome</keyword>
<dbReference type="AlphaFoldDB" id="A0A8J4YCI2"/>
<proteinExistence type="predicted"/>
<feature type="region of interest" description="Disordered" evidence="1">
    <location>
        <begin position="52"/>
        <end position="102"/>
    </location>
</feature>
<organism evidence="2 3">
    <name type="scientific">Chionoecetes opilio</name>
    <name type="common">Atlantic snow crab</name>
    <name type="synonym">Cancer opilio</name>
    <dbReference type="NCBI Taxonomy" id="41210"/>
    <lineage>
        <taxon>Eukaryota</taxon>
        <taxon>Metazoa</taxon>
        <taxon>Ecdysozoa</taxon>
        <taxon>Arthropoda</taxon>
        <taxon>Crustacea</taxon>
        <taxon>Multicrustacea</taxon>
        <taxon>Malacostraca</taxon>
        <taxon>Eumalacostraca</taxon>
        <taxon>Eucarida</taxon>
        <taxon>Decapoda</taxon>
        <taxon>Pleocyemata</taxon>
        <taxon>Brachyura</taxon>
        <taxon>Eubrachyura</taxon>
        <taxon>Majoidea</taxon>
        <taxon>Majidae</taxon>
        <taxon>Chionoecetes</taxon>
    </lineage>
</organism>
<evidence type="ECO:0000313" key="2">
    <source>
        <dbReference type="EMBL" id="KAG0720339.1"/>
    </source>
</evidence>
<gene>
    <name evidence="2" type="ORF">GWK47_048709</name>
</gene>
<comment type="caution">
    <text evidence="2">The sequence shown here is derived from an EMBL/GenBank/DDBJ whole genome shotgun (WGS) entry which is preliminary data.</text>
</comment>
<feature type="compositionally biased region" description="Basic and acidic residues" evidence="1">
    <location>
        <begin position="71"/>
        <end position="83"/>
    </location>
</feature>
<dbReference type="Proteomes" id="UP000770661">
    <property type="component" value="Unassembled WGS sequence"/>
</dbReference>
<evidence type="ECO:0000313" key="3">
    <source>
        <dbReference type="Proteomes" id="UP000770661"/>
    </source>
</evidence>
<protein>
    <submittedName>
        <fullName evidence="2">Uncharacterized protein</fullName>
    </submittedName>
</protein>
<reference evidence="2" key="1">
    <citation type="submission" date="2020-07" db="EMBL/GenBank/DDBJ databases">
        <title>The High-quality genome of the commercially important snow crab, Chionoecetes opilio.</title>
        <authorList>
            <person name="Jeong J.-H."/>
            <person name="Ryu S."/>
        </authorList>
    </citation>
    <scope>NUCLEOTIDE SEQUENCE</scope>
    <source>
        <strain evidence="2">MADBK_172401_WGS</strain>
        <tissue evidence="2">Digestive gland</tissue>
    </source>
</reference>
<dbReference type="EMBL" id="JACEEZ010013038">
    <property type="protein sequence ID" value="KAG0720339.1"/>
    <property type="molecule type" value="Genomic_DNA"/>
</dbReference>
<sequence>MARLTSRGGFCPLFYRRGYVPSRRGGRRLFEVSPTQPPSVVGGNRSRVFSGASPIVHLPPSRPHPRLCSMSRRDRADGGEDRAVSQSSPARDSQVEDLPGGFVAPTAGRRPWAFPPPPPVHPGLWVLETSVNSFMARMDFPQKLRAPFPGTRGVQVPSPLPFPGAPFWVWGLV</sequence>
<name>A0A8J4YCI2_CHIOP</name>
<accession>A0A8J4YCI2</accession>